<keyword evidence="4" id="KW-1185">Reference proteome</keyword>
<dbReference type="Pfam" id="PF11795">
    <property type="entry name" value="DUF3322"/>
    <property type="match status" value="1"/>
</dbReference>
<feature type="domain" description="DUF3322" evidence="2">
    <location>
        <begin position="4"/>
        <end position="189"/>
    </location>
</feature>
<evidence type="ECO:0000313" key="3">
    <source>
        <dbReference type="EMBL" id="WQH04733.1"/>
    </source>
</evidence>
<dbReference type="GeneID" id="43166736"/>
<evidence type="ECO:0000313" key="4">
    <source>
        <dbReference type="Proteomes" id="UP001326110"/>
    </source>
</evidence>
<reference evidence="3 4" key="1">
    <citation type="submission" date="2023-11" db="EMBL/GenBank/DDBJ databases">
        <title>MicrobeMod: A computational toolkit for identifying prokaryotic methylation and restriction-modification with nanopore sequencing.</title>
        <authorList>
            <person name="Crits-Christoph A."/>
            <person name="Kang S.C."/>
            <person name="Lee H."/>
            <person name="Ostrov N."/>
        </authorList>
    </citation>
    <scope>NUCLEOTIDE SEQUENCE [LARGE SCALE GENOMIC DNA]</scope>
    <source>
        <strain evidence="3 4">ATCC 25935</strain>
    </source>
</reference>
<dbReference type="Pfam" id="PF09983">
    <property type="entry name" value="JetD_C"/>
    <property type="match status" value="1"/>
</dbReference>
<dbReference type="PIRSF" id="PIRSF028408">
    <property type="entry name" value="UCP028408"/>
    <property type="match status" value="1"/>
</dbReference>
<protein>
    <submittedName>
        <fullName evidence="3">DUF2220 family protein</fullName>
    </submittedName>
</protein>
<dbReference type="Proteomes" id="UP001326110">
    <property type="component" value="Chromosome"/>
</dbReference>
<evidence type="ECO:0000259" key="1">
    <source>
        <dbReference type="Pfam" id="PF09983"/>
    </source>
</evidence>
<name>A0ABZ0XYT6_9BURK</name>
<dbReference type="InterPro" id="IPR024537">
    <property type="entry name" value="DUF3322"/>
</dbReference>
<gene>
    <name evidence="3" type="ORF">SR858_27465</name>
</gene>
<feature type="domain" description="Wadjet protein JetD C-terminal" evidence="1">
    <location>
        <begin position="221"/>
        <end position="397"/>
    </location>
</feature>
<dbReference type="InterPro" id="IPR014544">
    <property type="entry name" value="UCP028408"/>
</dbReference>
<sequence>MKLPDEVRLWFARRYASLHRQWLLAALDAPTGRPWQLPVTLGIPTEAAALPQPQAVRAWADAWRHWRGPGQLAWVERRWKILGAQQLPATLLLDDLDAAAGWIGERERWERALARGRHLLLRWPPLRTTLPRLFDTLADSPDADFQRLQDVLDWLNTHDAAGLYPRQLPLAGMDSKWFEARSGVLALLLGALRGGRAPTTAAQADADPATVRSDIYTLASLRRPPATMRLRILDPALRTVVGGLGDLTAPLDMVAALPWQPAVVLIVENLQTGLALQDLPGAVAVMGLGYAVGHLAGVPWLAHARCLYWGDIDTHGYAILHRARIAIPHLESLLMDEETLLRFAPLWAHEAAPAAAEALSALTADEHAMYDGLRSQRWGQAVRLEQERIAWNVAWQAILISSRAPNPPLPHP</sequence>
<organism evidence="3 4">
    <name type="scientific">Duganella zoogloeoides</name>
    <dbReference type="NCBI Taxonomy" id="75659"/>
    <lineage>
        <taxon>Bacteria</taxon>
        <taxon>Pseudomonadati</taxon>
        <taxon>Pseudomonadota</taxon>
        <taxon>Betaproteobacteria</taxon>
        <taxon>Burkholderiales</taxon>
        <taxon>Oxalobacteraceae</taxon>
        <taxon>Telluria group</taxon>
        <taxon>Duganella</taxon>
    </lineage>
</organism>
<dbReference type="RefSeq" id="WP_019924516.1">
    <property type="nucleotide sequence ID" value="NZ_CP140152.1"/>
</dbReference>
<dbReference type="InterPro" id="IPR024534">
    <property type="entry name" value="JetD_C"/>
</dbReference>
<evidence type="ECO:0000259" key="2">
    <source>
        <dbReference type="Pfam" id="PF11795"/>
    </source>
</evidence>
<proteinExistence type="predicted"/>
<accession>A0ABZ0XYT6</accession>
<dbReference type="EMBL" id="CP140152">
    <property type="protein sequence ID" value="WQH04733.1"/>
    <property type="molecule type" value="Genomic_DNA"/>
</dbReference>